<keyword evidence="1" id="KW-0812">Transmembrane</keyword>
<dbReference type="Proteomes" id="UP000193240">
    <property type="component" value="Unassembled WGS sequence"/>
</dbReference>
<dbReference type="STRING" id="105696.A0A1Y2LH53"/>
<dbReference type="PANTHER" id="PTHR34414:SF1">
    <property type="entry name" value="SUBTILISIN-LIKE SERINE PROTEASE"/>
    <property type="match status" value="1"/>
</dbReference>
<name>A0A1Y2LH53_EPING</name>
<evidence type="ECO:0000313" key="2">
    <source>
        <dbReference type="EMBL" id="OSS43284.1"/>
    </source>
</evidence>
<dbReference type="InterPro" id="IPR046536">
    <property type="entry name" value="DUF6601"/>
</dbReference>
<proteinExistence type="predicted"/>
<feature type="transmembrane region" description="Helical" evidence="1">
    <location>
        <begin position="231"/>
        <end position="252"/>
    </location>
</feature>
<reference evidence="2 3" key="1">
    <citation type="journal article" date="2017" name="Genome Announc.">
        <title>Genome sequence of the saprophytic ascomycete Epicoccum nigrum ICMP 19927 strain isolated from New Zealand.</title>
        <authorList>
            <person name="Fokin M."/>
            <person name="Fleetwood D."/>
            <person name="Weir B.S."/>
            <person name="Villas-Boas S.G."/>
        </authorList>
    </citation>
    <scope>NUCLEOTIDE SEQUENCE [LARGE SCALE GENOMIC DNA]</scope>
    <source>
        <strain evidence="2 3">ICMP 19927</strain>
    </source>
</reference>
<keyword evidence="1" id="KW-0472">Membrane</keyword>
<dbReference type="AlphaFoldDB" id="A0A1Y2LH53"/>
<evidence type="ECO:0000256" key="1">
    <source>
        <dbReference type="SAM" id="Phobius"/>
    </source>
</evidence>
<dbReference type="InParanoid" id="A0A1Y2LH53"/>
<dbReference type="OMA" id="WHASRWF"/>
<evidence type="ECO:0008006" key="4">
    <source>
        <dbReference type="Google" id="ProtNLM"/>
    </source>
</evidence>
<keyword evidence="1" id="KW-1133">Transmembrane helix</keyword>
<feature type="transmembrane region" description="Helical" evidence="1">
    <location>
        <begin position="272"/>
        <end position="297"/>
    </location>
</feature>
<keyword evidence="3" id="KW-1185">Reference proteome</keyword>
<sequence length="320" mass="37197">MPPFSHATELVRDLTPAPGAPQDHSLPSQPSIALSDFPRISSFLRDDLCSPDLETMAPRLWIMTTPSSENINALHRQRVKGREIIVTEEPRLHLVWIHNRIFIKPLPRYLLSYAFWEGYLDERSNKLGKEQSDIRKAAVGFLRTYKHLIRHETDFNIAQQEHLHLIPKDVDWPSFCRFAAELSSIDDAAVSKRYCYGELRLTRLNLYAPLLLRKFHFEQVHGQYGDFFARLYGPILFVFALVSTVLSSMQVALAAEQLEVVQWVSIWHVSRWFSVLSLVGSAVIAGWFVLLWLWMFLDEWVYTVRQKLEKRHKAVINPKC</sequence>
<organism evidence="2 3">
    <name type="scientific">Epicoccum nigrum</name>
    <name type="common">Soil fungus</name>
    <name type="synonym">Epicoccum purpurascens</name>
    <dbReference type="NCBI Taxonomy" id="105696"/>
    <lineage>
        <taxon>Eukaryota</taxon>
        <taxon>Fungi</taxon>
        <taxon>Dikarya</taxon>
        <taxon>Ascomycota</taxon>
        <taxon>Pezizomycotina</taxon>
        <taxon>Dothideomycetes</taxon>
        <taxon>Pleosporomycetidae</taxon>
        <taxon>Pleosporales</taxon>
        <taxon>Pleosporineae</taxon>
        <taxon>Didymellaceae</taxon>
        <taxon>Epicoccum</taxon>
    </lineage>
</organism>
<dbReference type="PANTHER" id="PTHR34414">
    <property type="entry name" value="HET DOMAIN-CONTAINING PROTEIN-RELATED"/>
    <property type="match status" value="1"/>
</dbReference>
<dbReference type="Pfam" id="PF20246">
    <property type="entry name" value="DUF6601"/>
    <property type="match status" value="1"/>
</dbReference>
<dbReference type="EMBL" id="KZ107875">
    <property type="protein sequence ID" value="OSS43284.1"/>
    <property type="molecule type" value="Genomic_DNA"/>
</dbReference>
<gene>
    <name evidence="2" type="ORF">B5807_12059</name>
</gene>
<accession>A0A1Y2LH53</accession>
<evidence type="ECO:0000313" key="3">
    <source>
        <dbReference type="Proteomes" id="UP000193240"/>
    </source>
</evidence>
<protein>
    <recommendedName>
        <fullName evidence="4">Subtilisin-like serine protease</fullName>
    </recommendedName>
</protein>